<keyword evidence="4 11" id="KW-0812">Transmembrane</keyword>
<accession>A0AAE0TJ35</accession>
<evidence type="ECO:0000256" key="5">
    <source>
        <dbReference type="ARBA" id="ARBA00022989"/>
    </source>
</evidence>
<dbReference type="GO" id="GO:0015280">
    <property type="term" value="F:ligand-gated sodium channel activity"/>
    <property type="evidence" value="ECO:0007669"/>
    <property type="project" value="TreeGrafter"/>
</dbReference>
<evidence type="ECO:0000256" key="10">
    <source>
        <dbReference type="ARBA" id="ARBA00023303"/>
    </source>
</evidence>
<evidence type="ECO:0000313" key="13">
    <source>
        <dbReference type="EMBL" id="KAK3610553.1"/>
    </source>
</evidence>
<evidence type="ECO:0000256" key="9">
    <source>
        <dbReference type="ARBA" id="ARBA00023201"/>
    </source>
</evidence>
<keyword evidence="9 11" id="KW-0739">Sodium transport</keyword>
<evidence type="ECO:0000256" key="1">
    <source>
        <dbReference type="ARBA" id="ARBA00004141"/>
    </source>
</evidence>
<sequence>MKVTGLTKFDFLNIQPKMPGKSKPKRSARTAKGLMKELGAESNAHGLAKIATSTTLKRKVLWSLLVIVGFAAATSQLSLLVKKYLLFQVVEVSNMREGMPVEYPSITICNIAAMSLTKVNTKLDVMMPWFQFVEVTDFGKQNEHMQSLQGFYENMIEEAHYIGHDIDNFVVKCRFNRHECSANNFTLHFDGKNYFNCFTFNRGQLNETLLMHATGPQHGLSLIISLDNDDPPPGGYGIYNVKNNIAYSAGVRVHVHAPNTMPSPTDHGFDVPPGYSSSVGLKAILNSRKSYPYGNCTNNDLVGEDGRIYRNTVFSCLQLCKQNIVVKLCGCKSAALPTPKGLEKFRYCGTVDNWKTRKFVPHEKVLLPYLICEEDILENVANDRSYEQTCRCFQPCSEMSYQKSISLSYWPLEFYQLNALQELYKDKEPPNFMKAALEMMNNISVKYDDLRTRGVPERELVLSPNEKANLTRASDIIRQNLLRLNIYLEDLSVLEFIQMPAYGLADLFADIGGTLGLWMGISVLTIMELVELIIRLILLLANTETKMDINVTDDETVQNHTLDLNGRFSSQYDPLPYQKQELEKQPYINQSESPIC</sequence>
<keyword evidence="6" id="KW-0915">Sodium</keyword>
<keyword evidence="10 11" id="KW-0407">Ion channel</keyword>
<dbReference type="PANTHER" id="PTHR11690">
    <property type="entry name" value="AMILORIDE-SENSITIVE SODIUM CHANNEL-RELATED"/>
    <property type="match status" value="1"/>
</dbReference>
<evidence type="ECO:0000256" key="12">
    <source>
        <dbReference type="SAM" id="Phobius"/>
    </source>
</evidence>
<dbReference type="PANTHER" id="PTHR11690:SF248">
    <property type="entry name" value="PICKPOCKET 17, ISOFORM A"/>
    <property type="match status" value="1"/>
</dbReference>
<dbReference type="GO" id="GO:0005886">
    <property type="term" value="C:plasma membrane"/>
    <property type="evidence" value="ECO:0007669"/>
    <property type="project" value="TreeGrafter"/>
</dbReference>
<keyword evidence="8 12" id="KW-0472">Membrane</keyword>
<evidence type="ECO:0008006" key="15">
    <source>
        <dbReference type="Google" id="ProtNLM"/>
    </source>
</evidence>
<keyword evidence="5 12" id="KW-1133">Transmembrane helix</keyword>
<name>A0AAE0TJ35_9BIVA</name>
<dbReference type="Pfam" id="PF00858">
    <property type="entry name" value="ASC"/>
    <property type="match status" value="1"/>
</dbReference>
<reference evidence="13" key="3">
    <citation type="submission" date="2023-05" db="EMBL/GenBank/DDBJ databases">
        <authorList>
            <person name="Smith C.H."/>
        </authorList>
    </citation>
    <scope>NUCLEOTIDE SEQUENCE</scope>
    <source>
        <strain evidence="13">CHS0354</strain>
        <tissue evidence="13">Mantle</tissue>
    </source>
</reference>
<evidence type="ECO:0000256" key="8">
    <source>
        <dbReference type="ARBA" id="ARBA00023136"/>
    </source>
</evidence>
<evidence type="ECO:0000256" key="2">
    <source>
        <dbReference type="ARBA" id="ARBA00022448"/>
    </source>
</evidence>
<dbReference type="Gene3D" id="2.60.470.10">
    <property type="entry name" value="Acid-sensing ion channels like domains"/>
    <property type="match status" value="1"/>
</dbReference>
<evidence type="ECO:0000256" key="4">
    <source>
        <dbReference type="ARBA" id="ARBA00022692"/>
    </source>
</evidence>
<keyword evidence="2 11" id="KW-0813">Transport</keyword>
<dbReference type="InterPro" id="IPR001873">
    <property type="entry name" value="ENaC"/>
</dbReference>
<keyword evidence="7 11" id="KW-0406">Ion transport</keyword>
<comment type="similarity">
    <text evidence="11">Belongs to the amiloride-sensitive sodium channel (TC 1.A.6) family.</text>
</comment>
<dbReference type="Proteomes" id="UP001195483">
    <property type="component" value="Unassembled WGS sequence"/>
</dbReference>
<evidence type="ECO:0000313" key="14">
    <source>
        <dbReference type="Proteomes" id="UP001195483"/>
    </source>
</evidence>
<reference evidence="13" key="1">
    <citation type="journal article" date="2021" name="Genome Biol. Evol.">
        <title>A High-Quality Reference Genome for a Parasitic Bivalve with Doubly Uniparental Inheritance (Bivalvia: Unionida).</title>
        <authorList>
            <person name="Smith C.H."/>
        </authorList>
    </citation>
    <scope>NUCLEOTIDE SEQUENCE</scope>
    <source>
        <strain evidence="13">CHS0354</strain>
    </source>
</reference>
<dbReference type="Gene3D" id="1.10.287.770">
    <property type="entry name" value="YojJ-like"/>
    <property type="match status" value="1"/>
</dbReference>
<evidence type="ECO:0000256" key="7">
    <source>
        <dbReference type="ARBA" id="ARBA00023065"/>
    </source>
</evidence>
<dbReference type="AlphaFoldDB" id="A0AAE0TJ35"/>
<feature type="transmembrane region" description="Helical" evidence="12">
    <location>
        <begin position="515"/>
        <end position="538"/>
    </location>
</feature>
<evidence type="ECO:0000256" key="11">
    <source>
        <dbReference type="RuleBase" id="RU000679"/>
    </source>
</evidence>
<keyword evidence="14" id="KW-1185">Reference proteome</keyword>
<protein>
    <recommendedName>
        <fullName evidence="15">FMRFamide-activated amiloride-sensitive sodium channel</fullName>
    </recommendedName>
</protein>
<comment type="caution">
    <text evidence="13">The sequence shown here is derived from an EMBL/GenBank/DDBJ whole genome shotgun (WGS) entry which is preliminary data.</text>
</comment>
<reference evidence="13" key="2">
    <citation type="journal article" date="2021" name="Genome Biol. Evol.">
        <title>Developing a high-quality reference genome for a parasitic bivalve with doubly uniparental inheritance (Bivalvia: Unionida).</title>
        <authorList>
            <person name="Smith C.H."/>
        </authorList>
    </citation>
    <scope>NUCLEOTIDE SEQUENCE</scope>
    <source>
        <strain evidence="13">CHS0354</strain>
        <tissue evidence="13">Mantle</tissue>
    </source>
</reference>
<feature type="transmembrane region" description="Helical" evidence="12">
    <location>
        <begin position="60"/>
        <end position="81"/>
    </location>
</feature>
<gene>
    <name evidence="13" type="ORF">CHS0354_008988</name>
</gene>
<evidence type="ECO:0000256" key="3">
    <source>
        <dbReference type="ARBA" id="ARBA00022461"/>
    </source>
</evidence>
<dbReference type="PRINTS" id="PR01078">
    <property type="entry name" value="AMINACHANNEL"/>
</dbReference>
<comment type="subcellular location">
    <subcellularLocation>
        <location evidence="1">Membrane</location>
        <topology evidence="1">Multi-pass membrane protein</topology>
    </subcellularLocation>
</comment>
<evidence type="ECO:0000256" key="6">
    <source>
        <dbReference type="ARBA" id="ARBA00023053"/>
    </source>
</evidence>
<keyword evidence="3 11" id="KW-0894">Sodium channel</keyword>
<organism evidence="13 14">
    <name type="scientific">Potamilus streckersoni</name>
    <dbReference type="NCBI Taxonomy" id="2493646"/>
    <lineage>
        <taxon>Eukaryota</taxon>
        <taxon>Metazoa</taxon>
        <taxon>Spiralia</taxon>
        <taxon>Lophotrochozoa</taxon>
        <taxon>Mollusca</taxon>
        <taxon>Bivalvia</taxon>
        <taxon>Autobranchia</taxon>
        <taxon>Heteroconchia</taxon>
        <taxon>Palaeoheterodonta</taxon>
        <taxon>Unionida</taxon>
        <taxon>Unionoidea</taxon>
        <taxon>Unionidae</taxon>
        <taxon>Ambleminae</taxon>
        <taxon>Lampsilini</taxon>
        <taxon>Potamilus</taxon>
    </lineage>
</organism>
<proteinExistence type="inferred from homology"/>
<dbReference type="EMBL" id="JAEAOA010000587">
    <property type="protein sequence ID" value="KAK3610553.1"/>
    <property type="molecule type" value="Genomic_DNA"/>
</dbReference>